<keyword evidence="6" id="KW-0275">Fatty acid biosynthesis</keyword>
<dbReference type="InterPro" id="IPR000089">
    <property type="entry name" value="Biotin_lipoyl"/>
</dbReference>
<dbReference type="CDD" id="cd06850">
    <property type="entry name" value="biotinyl_domain"/>
    <property type="match status" value="1"/>
</dbReference>
<dbReference type="PROSITE" id="PS50968">
    <property type="entry name" value="BIOTINYL_LIPOYL"/>
    <property type="match status" value="1"/>
</dbReference>
<dbReference type="InterPro" id="IPR050709">
    <property type="entry name" value="Biotin_Carboxyl_Carrier/Decarb"/>
</dbReference>
<accession>A0A0F9S6S4</accession>
<dbReference type="AlphaFoldDB" id="A0A0F9S6S4"/>
<dbReference type="PANTHER" id="PTHR45266:SF3">
    <property type="entry name" value="OXALOACETATE DECARBOXYLASE ALPHA CHAIN"/>
    <property type="match status" value="1"/>
</dbReference>
<evidence type="ECO:0000259" key="9">
    <source>
        <dbReference type="PROSITE" id="PS50968"/>
    </source>
</evidence>
<dbReference type="NCBIfam" id="TIGR00531">
    <property type="entry name" value="BCCP"/>
    <property type="match status" value="1"/>
</dbReference>
<feature type="domain" description="Lipoyl-binding" evidence="9">
    <location>
        <begin position="78"/>
        <end position="154"/>
    </location>
</feature>
<gene>
    <name evidence="10" type="ORF">LCGC14_0490010</name>
</gene>
<dbReference type="InterPro" id="IPR001249">
    <property type="entry name" value="AcCoA_biotinCC"/>
</dbReference>
<evidence type="ECO:0000256" key="5">
    <source>
        <dbReference type="ARBA" id="ARBA00023098"/>
    </source>
</evidence>
<dbReference type="EMBL" id="LAZR01000550">
    <property type="protein sequence ID" value="KKN64575.1"/>
    <property type="molecule type" value="Genomic_DNA"/>
</dbReference>
<proteinExistence type="predicted"/>
<dbReference type="Gene3D" id="2.40.50.100">
    <property type="match status" value="1"/>
</dbReference>
<evidence type="ECO:0000256" key="1">
    <source>
        <dbReference type="ARBA" id="ARBA00005194"/>
    </source>
</evidence>
<dbReference type="PANTHER" id="PTHR45266">
    <property type="entry name" value="OXALOACETATE DECARBOXYLASE ALPHA CHAIN"/>
    <property type="match status" value="1"/>
</dbReference>
<feature type="region of interest" description="Disordered" evidence="8">
    <location>
        <begin position="50"/>
        <end position="73"/>
    </location>
</feature>
<dbReference type="SUPFAM" id="SSF51230">
    <property type="entry name" value="Single hybrid motif"/>
    <property type="match status" value="1"/>
</dbReference>
<sequence>MSLKIDYKEINKLIRLMEEKNLSLFELEVEGLKIKIGRDLASAFASESAPALKASKDPGTKASNTPLEATPQEGKNDLYYITSPMVGTFYSAPEPSSSPFVEIGDPVKKNQTLCIIEAMKLMNEIESEVDGTLKKIFIENGKPVEYGQRLFAIQPLS</sequence>
<evidence type="ECO:0000256" key="8">
    <source>
        <dbReference type="SAM" id="MobiDB-lite"/>
    </source>
</evidence>
<keyword evidence="5" id="KW-0443">Lipid metabolism</keyword>
<reference evidence="10" key="1">
    <citation type="journal article" date="2015" name="Nature">
        <title>Complex archaea that bridge the gap between prokaryotes and eukaryotes.</title>
        <authorList>
            <person name="Spang A."/>
            <person name="Saw J.H."/>
            <person name="Jorgensen S.L."/>
            <person name="Zaremba-Niedzwiedzka K."/>
            <person name="Martijn J."/>
            <person name="Lind A.E."/>
            <person name="van Eijk R."/>
            <person name="Schleper C."/>
            <person name="Guy L."/>
            <person name="Ettema T.J."/>
        </authorList>
    </citation>
    <scope>NUCLEOTIDE SEQUENCE</scope>
</reference>
<keyword evidence="3" id="KW-0444">Lipid biosynthesis</keyword>
<dbReference type="GO" id="GO:0009317">
    <property type="term" value="C:acetyl-CoA carboxylase complex"/>
    <property type="evidence" value="ECO:0007669"/>
    <property type="project" value="InterPro"/>
</dbReference>
<evidence type="ECO:0000313" key="10">
    <source>
        <dbReference type="EMBL" id="KKN64575.1"/>
    </source>
</evidence>
<dbReference type="PROSITE" id="PS00188">
    <property type="entry name" value="BIOTIN"/>
    <property type="match status" value="1"/>
</dbReference>
<organism evidence="10">
    <name type="scientific">marine sediment metagenome</name>
    <dbReference type="NCBI Taxonomy" id="412755"/>
    <lineage>
        <taxon>unclassified sequences</taxon>
        <taxon>metagenomes</taxon>
        <taxon>ecological metagenomes</taxon>
    </lineage>
</organism>
<protein>
    <recommendedName>
        <fullName evidence="2">Biotin carboxyl carrier protein of acetyl-CoA carboxylase</fullName>
    </recommendedName>
</protein>
<comment type="pathway">
    <text evidence="1">Lipid metabolism; fatty acid biosynthesis.</text>
</comment>
<evidence type="ECO:0000256" key="7">
    <source>
        <dbReference type="ARBA" id="ARBA00023267"/>
    </source>
</evidence>
<evidence type="ECO:0000256" key="3">
    <source>
        <dbReference type="ARBA" id="ARBA00022516"/>
    </source>
</evidence>
<dbReference type="InterPro" id="IPR011053">
    <property type="entry name" value="Single_hybrid_motif"/>
</dbReference>
<evidence type="ECO:0000256" key="4">
    <source>
        <dbReference type="ARBA" id="ARBA00022832"/>
    </source>
</evidence>
<dbReference type="PRINTS" id="PR01071">
    <property type="entry name" value="ACOABIOTINCC"/>
</dbReference>
<dbReference type="UniPathway" id="UPA00094"/>
<evidence type="ECO:0000256" key="2">
    <source>
        <dbReference type="ARBA" id="ARBA00017562"/>
    </source>
</evidence>
<dbReference type="GO" id="GO:0003989">
    <property type="term" value="F:acetyl-CoA carboxylase activity"/>
    <property type="evidence" value="ECO:0007669"/>
    <property type="project" value="InterPro"/>
</dbReference>
<keyword evidence="4" id="KW-0276">Fatty acid metabolism</keyword>
<dbReference type="InterPro" id="IPR001882">
    <property type="entry name" value="Biotin_BS"/>
</dbReference>
<evidence type="ECO:0000256" key="6">
    <source>
        <dbReference type="ARBA" id="ARBA00023160"/>
    </source>
</evidence>
<dbReference type="FunFam" id="2.40.50.100:FF:000003">
    <property type="entry name" value="Acetyl-CoA carboxylase biotin carboxyl carrier protein"/>
    <property type="match status" value="1"/>
</dbReference>
<dbReference type="Pfam" id="PF00364">
    <property type="entry name" value="Biotin_lipoyl"/>
    <property type="match status" value="1"/>
</dbReference>
<keyword evidence="7" id="KW-0092">Biotin</keyword>
<dbReference type="GO" id="GO:0006633">
    <property type="term" value="P:fatty acid biosynthetic process"/>
    <property type="evidence" value="ECO:0007669"/>
    <property type="project" value="UniProtKB-UniPathway"/>
</dbReference>
<comment type="caution">
    <text evidence="10">The sequence shown here is derived from an EMBL/GenBank/DDBJ whole genome shotgun (WGS) entry which is preliminary data.</text>
</comment>
<name>A0A0F9S6S4_9ZZZZ</name>